<dbReference type="InterPro" id="IPR033121">
    <property type="entry name" value="PEPTIDASE_A1"/>
</dbReference>
<protein>
    <submittedName>
        <fullName evidence="3">Putative peptidase a1</fullName>
    </submittedName>
</protein>
<proteinExistence type="predicted"/>
<sequence length="420" mass="43856">MFPLLFLPALAAAAPAARQAQKPAIMPLSYKYGGYPKVSTDLVYGTPGQTPIETVVDTGSADFWASAVYGPNGKINSGSPYLFGTGPCTEDVTPFFNYPGSSTSTDLRESPAAYAYGGNGKIIQAPRSVNDTISFTNAAYPPLLNQQVQLANYSVIRSSATTCNGMAYERSILGLSANTNTTRGPSFRGDLLATGRIESPTLSMWFDAPPANVTGEFHGTALFGALPDASKHTGPLVKVGLNMPEGGGVGYWVDVPAFSYGGKPFAVDTQTTPRCLIDSGFGTENIPLAADDFHAATGTVDSHGYPAWPGPCESIPKDKTLDYTFTGADGAEVTVKVPLRSYARGINDYYNETNVCALSFTLDTSGMCAVGAPFFTSAFLAFNDDKAEVGIAQGGVSSGAEKGVDGLGEVTVVKRGAGLP</sequence>
<organism evidence="3 4">
    <name type="scientific">Diplodia seriata</name>
    <dbReference type="NCBI Taxonomy" id="420778"/>
    <lineage>
        <taxon>Eukaryota</taxon>
        <taxon>Fungi</taxon>
        <taxon>Dikarya</taxon>
        <taxon>Ascomycota</taxon>
        <taxon>Pezizomycotina</taxon>
        <taxon>Dothideomycetes</taxon>
        <taxon>Dothideomycetes incertae sedis</taxon>
        <taxon>Botryosphaeriales</taxon>
        <taxon>Botryosphaeriaceae</taxon>
        <taxon>Diplodia</taxon>
    </lineage>
</organism>
<name>A0A0G2G016_9PEZI</name>
<reference evidence="3 4" key="1">
    <citation type="submission" date="2015-03" db="EMBL/GenBank/DDBJ databases">
        <authorList>
            <person name="Morales-Cruz A."/>
            <person name="Amrine K.C."/>
            <person name="Cantu D."/>
        </authorList>
    </citation>
    <scope>NUCLEOTIDE SEQUENCE [LARGE SCALE GENOMIC DNA]</scope>
    <source>
        <strain evidence="3">DS831</strain>
    </source>
</reference>
<dbReference type="PROSITE" id="PS51767">
    <property type="entry name" value="PEPTIDASE_A1"/>
    <property type="match status" value="1"/>
</dbReference>
<keyword evidence="1" id="KW-0732">Signal</keyword>
<comment type="caution">
    <text evidence="3">The sequence shown here is derived from an EMBL/GenBank/DDBJ whole genome shotgun (WGS) entry which is preliminary data.</text>
</comment>
<accession>A0A0G2G016</accession>
<dbReference type="EMBL" id="LAQI01000159">
    <property type="protein sequence ID" value="KKY17313.1"/>
    <property type="molecule type" value="Genomic_DNA"/>
</dbReference>
<evidence type="ECO:0000313" key="3">
    <source>
        <dbReference type="EMBL" id="KKY17313.1"/>
    </source>
</evidence>
<evidence type="ECO:0000313" key="4">
    <source>
        <dbReference type="Proteomes" id="UP000034182"/>
    </source>
</evidence>
<feature type="signal peptide" evidence="1">
    <location>
        <begin position="1"/>
        <end position="19"/>
    </location>
</feature>
<dbReference type="Pfam" id="PF00026">
    <property type="entry name" value="Asp"/>
    <property type="match status" value="1"/>
</dbReference>
<feature type="domain" description="Peptidase A1" evidence="2">
    <location>
        <begin position="38"/>
        <end position="392"/>
    </location>
</feature>
<feature type="chain" id="PRO_5002544483" evidence="1">
    <location>
        <begin position="20"/>
        <end position="420"/>
    </location>
</feature>
<reference evidence="3 4" key="2">
    <citation type="submission" date="2015-05" db="EMBL/GenBank/DDBJ databases">
        <title>Distinctive expansion of gene families associated with plant cell wall degradation and secondary metabolism in the genomes of grapevine trunk pathogens.</title>
        <authorList>
            <person name="Lawrence D.P."/>
            <person name="Travadon R."/>
            <person name="Rolshausen P.E."/>
            <person name="Baumgartner K."/>
        </authorList>
    </citation>
    <scope>NUCLEOTIDE SEQUENCE [LARGE SCALE GENOMIC DNA]</scope>
    <source>
        <strain evidence="3">DS831</strain>
    </source>
</reference>
<dbReference type="AlphaFoldDB" id="A0A0G2G016"/>
<dbReference type="Gene3D" id="2.40.70.10">
    <property type="entry name" value="Acid Proteases"/>
    <property type="match status" value="2"/>
</dbReference>
<evidence type="ECO:0000259" key="2">
    <source>
        <dbReference type="PROSITE" id="PS51767"/>
    </source>
</evidence>
<gene>
    <name evidence="3" type="ORF">UCDDS831_g06481</name>
</gene>
<dbReference type="InterPro" id="IPR034164">
    <property type="entry name" value="Pepsin-like_dom"/>
</dbReference>
<dbReference type="InterPro" id="IPR021109">
    <property type="entry name" value="Peptidase_aspartic_dom_sf"/>
</dbReference>
<dbReference type="CDD" id="cd05471">
    <property type="entry name" value="pepsin_like"/>
    <property type="match status" value="1"/>
</dbReference>
<dbReference type="SUPFAM" id="SSF50630">
    <property type="entry name" value="Acid proteases"/>
    <property type="match status" value="1"/>
</dbReference>
<evidence type="ECO:0000256" key="1">
    <source>
        <dbReference type="SAM" id="SignalP"/>
    </source>
</evidence>
<dbReference type="Proteomes" id="UP000034182">
    <property type="component" value="Unassembled WGS sequence"/>
</dbReference>